<sequence>MKNRNKINCFAVLFAAAATFAHPGQMMAEQSIETSGIQETTQKSVLKTVTGLITESSGDPIIGATVLVKGTTRGTTTNLDGKYTIQAADGEEIEFRYIGFNTETRAVKKGVSVINLNMVASSVNLDDVVVIGYGQQKKESVVASMNSIGPAELNIANRSLTNSIAGKISGVIAITRTGEPGWDDAQFWIRGVSSYAGGTDPLVLVDGVPRSMSNIDVDEIESFTVLKDAAATAVYGAEGANGVILVTSKRGQSQKTTVNVTAEHGFATPMRLPNLMDSYQYLSLYNEAAWNDKGNPLVGFQSPTSDDILEMYRTGADPDLYPSVDWMDMLKKHTQNSRYTINFRGGGEKVRFFVSGSYYEEDGIYKDNPMKQFDSNVNIKRYNLRSNVDFDLTKTTHMSVDMSGQYFTKTAPISTADDLFNAMTLFPVHVVPMMYSDGTASEHPNADAKWGRANPYNLLNYKGYDKSWSAMIQTKVTLEQQLDFVTKGLSVKGSLSFDALSEQYTNREMSAHSYYATERDADGMLVKKTINEGSALGNPTSGSSGGNKKIYIEASLNYKNSFGKHDVTGMVLYNQKETQYQNKSGLDLLPYRKQSVVARATYGYDNRYMIEGSFGMTGSENFASGHRWGFFPAVGGAWFISHEKFMEDLLPTINKLKLRASYGRTGNDNLASWLGRFPYQASLNENGGGINLGITGAEGGSATNWYGNGIIENAAAAPKLGWEIEDKLNFGLDLGLLNGRVDLSVDYFSNRRHDILLQRQTIPTISGLRNNPMQNFGIVTNKGVDGNIVLKENVGKVNLTFRGNFTYTKNKIVEYDEIAHTYGYQDYTGNSIGQPLLYIAEGLYTPDDFNITRDPVTGAETYQLKAGMPNPNTAVSPGDIKYADLNDDGKIDDYDKTYKNGMHPETPAIVYGFGLNAEYKGFFAGIFFQGTGNTSVNLLSKAANFVPFVNGGRDASSARTEAMNRWRAEDPYNQNVLYPRMHSSEFSYNNRPSTWWYRNGKFIRLKNVEFGYQFNKQQLKKLCMQNLRVYVQGNNLITWDSVKYWDPELGGANSGAKYPISRTWTVGLEVTF</sequence>
<keyword evidence="1" id="KW-0812">Transmembrane</keyword>
<dbReference type="AlphaFoldDB" id="A0A943DKE8"/>
<dbReference type="Pfam" id="PF07715">
    <property type="entry name" value="Plug"/>
    <property type="match status" value="1"/>
</dbReference>
<dbReference type="NCBIfam" id="TIGR04056">
    <property type="entry name" value="OMP_RagA_SusC"/>
    <property type="match status" value="1"/>
</dbReference>
<dbReference type="PROSITE" id="PS52016">
    <property type="entry name" value="TONB_DEPENDENT_REC_3"/>
    <property type="match status" value="1"/>
</dbReference>
<feature type="domain" description="TonB-dependent receptor plug" evidence="3">
    <location>
        <begin position="138"/>
        <end position="243"/>
    </location>
</feature>
<keyword evidence="1" id="KW-1134">Transmembrane beta strand</keyword>
<name>A0A943DKE8_BACT4</name>
<proteinExistence type="inferred from homology"/>
<dbReference type="EMBL" id="JAGZEE010000001">
    <property type="protein sequence ID" value="MBS5409336.1"/>
    <property type="molecule type" value="Genomic_DNA"/>
</dbReference>
<comment type="similarity">
    <text evidence="1">Belongs to the TonB-dependent receptor family.</text>
</comment>
<keyword evidence="4" id="KW-0675">Receptor</keyword>
<evidence type="ECO:0000313" key="4">
    <source>
        <dbReference type="EMBL" id="MBS5409336.1"/>
    </source>
</evidence>
<dbReference type="InterPro" id="IPR008969">
    <property type="entry name" value="CarboxyPept-like_regulatory"/>
</dbReference>
<comment type="caution">
    <text evidence="4">The sequence shown here is derived from an EMBL/GenBank/DDBJ whole genome shotgun (WGS) entry which is preliminary data.</text>
</comment>
<dbReference type="NCBIfam" id="TIGR04057">
    <property type="entry name" value="SusC_RagA_signa"/>
    <property type="match status" value="1"/>
</dbReference>
<dbReference type="SUPFAM" id="SSF49464">
    <property type="entry name" value="Carboxypeptidase regulatory domain-like"/>
    <property type="match status" value="1"/>
</dbReference>
<dbReference type="Gene3D" id="2.170.130.10">
    <property type="entry name" value="TonB-dependent receptor, plug domain"/>
    <property type="match status" value="1"/>
</dbReference>
<evidence type="ECO:0000256" key="2">
    <source>
        <dbReference type="SAM" id="SignalP"/>
    </source>
</evidence>
<organism evidence="4 5">
    <name type="scientific">Bacteroides thetaiotaomicron</name>
    <dbReference type="NCBI Taxonomy" id="818"/>
    <lineage>
        <taxon>Bacteria</taxon>
        <taxon>Pseudomonadati</taxon>
        <taxon>Bacteroidota</taxon>
        <taxon>Bacteroidia</taxon>
        <taxon>Bacteroidales</taxon>
        <taxon>Bacteroidaceae</taxon>
        <taxon>Bacteroides</taxon>
    </lineage>
</organism>
<dbReference type="Pfam" id="PF13715">
    <property type="entry name" value="CarbopepD_reg_2"/>
    <property type="match status" value="1"/>
</dbReference>
<gene>
    <name evidence="4" type="ORF">KHY35_01250</name>
</gene>
<accession>A0A943DKE8</accession>
<dbReference type="InterPro" id="IPR039426">
    <property type="entry name" value="TonB-dep_rcpt-like"/>
</dbReference>
<dbReference type="FunFam" id="2.170.130.10:FF:000003">
    <property type="entry name" value="SusC/RagA family TonB-linked outer membrane protein"/>
    <property type="match status" value="1"/>
</dbReference>
<dbReference type="Gene3D" id="2.60.40.1120">
    <property type="entry name" value="Carboxypeptidase-like, regulatory domain"/>
    <property type="match status" value="1"/>
</dbReference>
<feature type="chain" id="PRO_5036772139" evidence="2">
    <location>
        <begin position="22"/>
        <end position="1072"/>
    </location>
</feature>
<feature type="signal peptide" evidence="2">
    <location>
        <begin position="1"/>
        <end position="21"/>
    </location>
</feature>
<keyword evidence="1" id="KW-0998">Cell outer membrane</keyword>
<protein>
    <submittedName>
        <fullName evidence="4">TonB-dependent receptor</fullName>
    </submittedName>
</protein>
<keyword evidence="2" id="KW-0732">Signal</keyword>
<dbReference type="InterPro" id="IPR023996">
    <property type="entry name" value="TonB-dep_OMP_SusC/RagA"/>
</dbReference>
<dbReference type="InterPro" id="IPR012910">
    <property type="entry name" value="Plug_dom"/>
</dbReference>
<evidence type="ECO:0000313" key="5">
    <source>
        <dbReference type="Proteomes" id="UP000782901"/>
    </source>
</evidence>
<evidence type="ECO:0000256" key="1">
    <source>
        <dbReference type="PROSITE-ProRule" id="PRU01360"/>
    </source>
</evidence>
<dbReference type="GO" id="GO:0009279">
    <property type="term" value="C:cell outer membrane"/>
    <property type="evidence" value="ECO:0007669"/>
    <property type="project" value="UniProtKB-SubCell"/>
</dbReference>
<keyword evidence="1" id="KW-0472">Membrane</keyword>
<dbReference type="SUPFAM" id="SSF56935">
    <property type="entry name" value="Porins"/>
    <property type="match status" value="1"/>
</dbReference>
<dbReference type="InterPro" id="IPR037066">
    <property type="entry name" value="Plug_dom_sf"/>
</dbReference>
<dbReference type="Proteomes" id="UP000782901">
    <property type="component" value="Unassembled WGS sequence"/>
</dbReference>
<comment type="subcellular location">
    <subcellularLocation>
        <location evidence="1">Cell outer membrane</location>
        <topology evidence="1">Multi-pass membrane protein</topology>
    </subcellularLocation>
</comment>
<keyword evidence="1" id="KW-0813">Transport</keyword>
<evidence type="ECO:0000259" key="3">
    <source>
        <dbReference type="Pfam" id="PF07715"/>
    </source>
</evidence>
<reference evidence="4" key="1">
    <citation type="submission" date="2021-02" db="EMBL/GenBank/DDBJ databases">
        <title>Infant gut strain persistence is associated with maternal origin, phylogeny, and functional potential including surface adhesion and iron acquisition.</title>
        <authorList>
            <person name="Lou Y.C."/>
        </authorList>
    </citation>
    <scope>NUCLEOTIDE SEQUENCE</scope>
    <source>
        <strain evidence="4">L3_082_243G1_dasL3_082_243G1_maxbin2.maxbin.015s ta_sub</strain>
    </source>
</reference>
<dbReference type="InterPro" id="IPR023997">
    <property type="entry name" value="TonB-dep_OMP_SusC/RagA_CS"/>
</dbReference>